<reference evidence="2" key="1">
    <citation type="journal article" date="2021" name="Nat. Commun.">
        <title>Genetic determinants of endophytism in the Arabidopsis root mycobiome.</title>
        <authorList>
            <person name="Mesny F."/>
            <person name="Miyauchi S."/>
            <person name="Thiergart T."/>
            <person name="Pickel B."/>
            <person name="Atanasova L."/>
            <person name="Karlsson M."/>
            <person name="Huettel B."/>
            <person name="Barry K.W."/>
            <person name="Haridas S."/>
            <person name="Chen C."/>
            <person name="Bauer D."/>
            <person name="Andreopoulos W."/>
            <person name="Pangilinan J."/>
            <person name="LaButti K."/>
            <person name="Riley R."/>
            <person name="Lipzen A."/>
            <person name="Clum A."/>
            <person name="Drula E."/>
            <person name="Henrissat B."/>
            <person name="Kohler A."/>
            <person name="Grigoriev I.V."/>
            <person name="Martin F.M."/>
            <person name="Hacquard S."/>
        </authorList>
    </citation>
    <scope>NUCLEOTIDE SEQUENCE</scope>
    <source>
        <strain evidence="2">MPI-CAGE-CH-0230</strain>
    </source>
</reference>
<evidence type="ECO:0000313" key="2">
    <source>
        <dbReference type="EMBL" id="KAH7010757.1"/>
    </source>
</evidence>
<feature type="compositionally biased region" description="Polar residues" evidence="1">
    <location>
        <begin position="32"/>
        <end position="49"/>
    </location>
</feature>
<gene>
    <name evidence="2" type="ORF">B0I36DRAFT_55484</name>
</gene>
<evidence type="ECO:0000313" key="3">
    <source>
        <dbReference type="Proteomes" id="UP000756346"/>
    </source>
</evidence>
<name>A0A9P9BHG7_9PEZI</name>
<dbReference type="Proteomes" id="UP000756346">
    <property type="component" value="Unassembled WGS sequence"/>
</dbReference>
<feature type="compositionally biased region" description="Basic residues" evidence="1">
    <location>
        <begin position="152"/>
        <end position="164"/>
    </location>
</feature>
<feature type="compositionally biased region" description="Basic and acidic residues" evidence="1">
    <location>
        <begin position="187"/>
        <end position="196"/>
    </location>
</feature>
<feature type="region of interest" description="Disordered" evidence="1">
    <location>
        <begin position="1"/>
        <end position="205"/>
    </location>
</feature>
<dbReference type="GeneID" id="70192564"/>
<sequence length="205" mass="22983">MAHGKNSRRQQWRQSPRTRRRPRSSSESAQPNPTSTPQPCVKGSSSTLSHAALARASPEHDHLGITNRPPSRRADMIYPLNRQTLGELQSSLGEEVVEESETEEEEGWVKPVRTIHKKSAMSMPLRSSRQTHRDSPGREKARRQAVATLSKTRGKQFSRQKARVAKTAQNKIEPPRRSKRIAAILARHQEANETSHQKHVTGSGG</sequence>
<evidence type="ECO:0000256" key="1">
    <source>
        <dbReference type="SAM" id="MobiDB-lite"/>
    </source>
</evidence>
<feature type="compositionally biased region" description="Basic residues" evidence="1">
    <location>
        <begin position="1"/>
        <end position="23"/>
    </location>
</feature>
<dbReference type="AlphaFoldDB" id="A0A9P9BHG7"/>
<organism evidence="2 3">
    <name type="scientific">Microdochium trichocladiopsis</name>
    <dbReference type="NCBI Taxonomy" id="1682393"/>
    <lineage>
        <taxon>Eukaryota</taxon>
        <taxon>Fungi</taxon>
        <taxon>Dikarya</taxon>
        <taxon>Ascomycota</taxon>
        <taxon>Pezizomycotina</taxon>
        <taxon>Sordariomycetes</taxon>
        <taxon>Xylariomycetidae</taxon>
        <taxon>Xylariales</taxon>
        <taxon>Microdochiaceae</taxon>
        <taxon>Microdochium</taxon>
    </lineage>
</organism>
<dbReference type="RefSeq" id="XP_046004242.1">
    <property type="nucleotide sequence ID" value="XM_046163018.1"/>
</dbReference>
<accession>A0A9P9BHG7</accession>
<protein>
    <submittedName>
        <fullName evidence="2">Uncharacterized protein</fullName>
    </submittedName>
</protein>
<dbReference type="EMBL" id="JAGTJQ010000016">
    <property type="protein sequence ID" value="KAH7010757.1"/>
    <property type="molecule type" value="Genomic_DNA"/>
</dbReference>
<keyword evidence="3" id="KW-1185">Reference proteome</keyword>
<proteinExistence type="predicted"/>
<feature type="compositionally biased region" description="Acidic residues" evidence="1">
    <location>
        <begin position="95"/>
        <end position="106"/>
    </location>
</feature>
<comment type="caution">
    <text evidence="2">The sequence shown here is derived from an EMBL/GenBank/DDBJ whole genome shotgun (WGS) entry which is preliminary data.</text>
</comment>